<accession>A0A7J7JNL2</accession>
<comment type="subcellular location">
    <subcellularLocation>
        <location evidence="1">Golgi apparatus membrane</location>
        <topology evidence="1">Single-pass type II membrane protein</topology>
    </subcellularLocation>
</comment>
<keyword evidence="7" id="KW-0333">Golgi apparatus</keyword>
<keyword evidence="6" id="KW-1133">Transmembrane helix</keyword>
<evidence type="ECO:0000256" key="4">
    <source>
        <dbReference type="ARBA" id="ARBA00022692"/>
    </source>
</evidence>
<dbReference type="AlphaFoldDB" id="A0A7J7JNL2"/>
<evidence type="ECO:0000256" key="9">
    <source>
        <dbReference type="ARBA" id="ARBA00023180"/>
    </source>
</evidence>
<evidence type="ECO:0000256" key="3">
    <source>
        <dbReference type="ARBA" id="ARBA00022679"/>
    </source>
</evidence>
<reference evidence="10" key="1">
    <citation type="submission" date="2020-06" db="EMBL/GenBank/DDBJ databases">
        <title>Draft genome of Bugula neritina, a colonial animal packing powerful symbionts and potential medicines.</title>
        <authorList>
            <person name="Rayko M."/>
        </authorList>
    </citation>
    <scope>NUCLEOTIDE SEQUENCE [LARGE SCALE GENOMIC DNA]</scope>
    <source>
        <strain evidence="10">Kwan_BN1</strain>
    </source>
</reference>
<dbReference type="Proteomes" id="UP000593567">
    <property type="component" value="Unassembled WGS sequence"/>
</dbReference>
<comment type="similarity">
    <text evidence="2">Belongs to the galactose-3-O-sulfotransferase family.</text>
</comment>
<evidence type="ECO:0000313" key="11">
    <source>
        <dbReference type="Proteomes" id="UP000593567"/>
    </source>
</evidence>
<evidence type="ECO:0000256" key="6">
    <source>
        <dbReference type="ARBA" id="ARBA00022989"/>
    </source>
</evidence>
<dbReference type="PANTHER" id="PTHR14647:SF87">
    <property type="entry name" value="PUTATIVE-RELATED"/>
    <property type="match status" value="1"/>
</dbReference>
<evidence type="ECO:0000256" key="5">
    <source>
        <dbReference type="ARBA" id="ARBA00022968"/>
    </source>
</evidence>
<dbReference type="GO" id="GO:0009247">
    <property type="term" value="P:glycolipid biosynthetic process"/>
    <property type="evidence" value="ECO:0007669"/>
    <property type="project" value="InterPro"/>
</dbReference>
<evidence type="ECO:0000256" key="2">
    <source>
        <dbReference type="ARBA" id="ARBA00008124"/>
    </source>
</evidence>
<comment type="caution">
    <text evidence="10">The sequence shown here is derived from an EMBL/GenBank/DDBJ whole genome shotgun (WGS) entry which is preliminary data.</text>
</comment>
<dbReference type="OrthoDB" id="514299at2759"/>
<organism evidence="10 11">
    <name type="scientific">Bugula neritina</name>
    <name type="common">Brown bryozoan</name>
    <name type="synonym">Sertularia neritina</name>
    <dbReference type="NCBI Taxonomy" id="10212"/>
    <lineage>
        <taxon>Eukaryota</taxon>
        <taxon>Metazoa</taxon>
        <taxon>Spiralia</taxon>
        <taxon>Lophotrochozoa</taxon>
        <taxon>Bryozoa</taxon>
        <taxon>Gymnolaemata</taxon>
        <taxon>Cheilostomatida</taxon>
        <taxon>Flustrina</taxon>
        <taxon>Buguloidea</taxon>
        <taxon>Bugulidae</taxon>
        <taxon>Bugula</taxon>
    </lineage>
</organism>
<proteinExistence type="inferred from homology"/>
<evidence type="ECO:0000256" key="1">
    <source>
        <dbReference type="ARBA" id="ARBA00004323"/>
    </source>
</evidence>
<dbReference type="GO" id="GO:0001733">
    <property type="term" value="F:galactosylceramide sulfotransferase activity"/>
    <property type="evidence" value="ECO:0007669"/>
    <property type="project" value="InterPro"/>
</dbReference>
<keyword evidence="3" id="KW-0808">Transferase</keyword>
<evidence type="ECO:0000313" key="10">
    <source>
        <dbReference type="EMBL" id="KAF6027635.1"/>
    </source>
</evidence>
<dbReference type="EMBL" id="VXIV02002058">
    <property type="protein sequence ID" value="KAF6027635.1"/>
    <property type="molecule type" value="Genomic_DNA"/>
</dbReference>
<protein>
    <submittedName>
        <fullName evidence="10">GAL3ST2</fullName>
    </submittedName>
</protein>
<evidence type="ECO:0000256" key="7">
    <source>
        <dbReference type="ARBA" id="ARBA00023034"/>
    </source>
</evidence>
<keyword evidence="11" id="KW-1185">Reference proteome</keyword>
<keyword evidence="4" id="KW-0812">Transmembrane</keyword>
<dbReference type="InterPro" id="IPR009729">
    <property type="entry name" value="Gal-3-0_sulfotransfrase"/>
</dbReference>
<dbReference type="GO" id="GO:0000139">
    <property type="term" value="C:Golgi membrane"/>
    <property type="evidence" value="ECO:0007669"/>
    <property type="project" value="UniProtKB-SubCell"/>
</dbReference>
<dbReference type="InterPro" id="IPR027417">
    <property type="entry name" value="P-loop_NTPase"/>
</dbReference>
<dbReference type="Pfam" id="PF06990">
    <property type="entry name" value="Gal-3-0_sulfotr"/>
    <property type="match status" value="1"/>
</dbReference>
<keyword evidence="5" id="KW-0735">Signal-anchor</keyword>
<evidence type="ECO:0000256" key="8">
    <source>
        <dbReference type="ARBA" id="ARBA00023136"/>
    </source>
</evidence>
<name>A0A7J7JNL2_BUGNE</name>
<gene>
    <name evidence="10" type="ORF">EB796_014065</name>
</gene>
<keyword evidence="9" id="KW-0325">Glycoprotein</keyword>
<dbReference type="Gene3D" id="3.40.50.300">
    <property type="entry name" value="P-loop containing nucleotide triphosphate hydrolases"/>
    <property type="match status" value="1"/>
</dbReference>
<sequence length="277" mass="32547">MRPNKKEKADILCFHCVFSKDIANVMPEDTFFVTSVREPFAMLQSYYIYYNWYACAKKSLAEVISSLSNESWICGAPARNPMMFDLGFSVDKHSKSPKAIDEYIEMLDRRFNLVIVVEYFDESLIILRDMLGWSNDDILSFAINFRQNKKNRYVKLKPAHGVSYEDKDKIKMLLYEKSEADVKLYAHFKRKLEAIIEANKDYILKERRQLRKLRKEWMEYCIKAVVPNIYVGDNRFKTYGSNVYGYLLTQGGYTNSTCIQLAMAELPFIKLLYAYQP</sequence>
<keyword evidence="8" id="KW-0472">Membrane</keyword>
<dbReference type="PANTHER" id="PTHR14647">
    <property type="entry name" value="GALACTOSE-3-O-SULFOTRANSFERASE"/>
    <property type="match status" value="1"/>
</dbReference>